<feature type="region of interest" description="Disordered" evidence="3">
    <location>
        <begin position="496"/>
        <end position="528"/>
    </location>
</feature>
<dbReference type="InterPro" id="IPR001611">
    <property type="entry name" value="Leu-rich_rpt"/>
</dbReference>
<keyword evidence="2" id="KW-0677">Repeat</keyword>
<feature type="compositionally biased region" description="Polar residues" evidence="3">
    <location>
        <begin position="311"/>
        <end position="330"/>
    </location>
</feature>
<evidence type="ECO:0000256" key="2">
    <source>
        <dbReference type="ARBA" id="ARBA00022737"/>
    </source>
</evidence>
<dbReference type="EMBL" id="JAZGQO010000002">
    <property type="protein sequence ID" value="KAK6191566.1"/>
    <property type="molecule type" value="Genomic_DNA"/>
</dbReference>
<keyword evidence="1" id="KW-0433">Leucine-rich repeat</keyword>
<dbReference type="Proteomes" id="UP001347796">
    <property type="component" value="Unassembled WGS sequence"/>
</dbReference>
<name>A0AAN8K7E9_PATCE</name>
<feature type="compositionally biased region" description="Basic and acidic residues" evidence="3">
    <location>
        <begin position="391"/>
        <end position="407"/>
    </location>
</feature>
<keyword evidence="5" id="KW-1185">Reference proteome</keyword>
<accession>A0AAN8K7E9</accession>
<comment type="caution">
    <text evidence="4">The sequence shown here is derived from an EMBL/GenBank/DDBJ whole genome shotgun (WGS) entry which is preliminary data.</text>
</comment>
<dbReference type="SUPFAM" id="SSF52058">
    <property type="entry name" value="L domain-like"/>
    <property type="match status" value="1"/>
</dbReference>
<dbReference type="PANTHER" id="PTHR22708:SF0">
    <property type="entry name" value="LEUCINE-RICH REPEAT-CONTAINING PROTEIN 56"/>
    <property type="match status" value="1"/>
</dbReference>
<proteinExistence type="predicted"/>
<feature type="region of interest" description="Disordered" evidence="3">
    <location>
        <begin position="267"/>
        <end position="407"/>
    </location>
</feature>
<dbReference type="Pfam" id="PF12799">
    <property type="entry name" value="LRR_4"/>
    <property type="match status" value="1"/>
</dbReference>
<sequence length="594" mass="66257">MAVAQSSISAIPARISNMDPNFDRPSSTLARGVQITEFKDTSVNPEPVVLEETEILLEQYLSPRKLKLLTGSDNLDEVTSLDLKVDTTETSLGNFGSLLPNLTQLKMSESVVHSIRDIGSSLRGVRVLWMSQCGLYEVDGISSMTSLQELYLPYNEISDISTLSMLDDLQILDIEGNNIDDIAQMQYLALCQNLTRLTIEGNPVCVMRKPDSEEVNYNYREVVKNILPNVEILDDEPLITGSQPSMSLNAFDKDWEYLEELQHDALLQSPTDEDDKEINVGSRPGTAALKPATAYRPGSALRPSSGFRPISASTKRPATISGRPSTSIRPTTAFAERPASSDAAETTTDGASDLTLGNVICGNPSRALRERRKITPKTPDQDDFSFNTPRNTEKTSNKSIDEEEESKTNIVEELKEWRKDHNNRMVKLQETKTAEVLVIDHHDDNEDSSAEDDYIEMTKSIKTDNLTTQKTLNHSKNYGRGDKHDEVHDIDYEINEDVLKKHRPASPSRRSNSSGYNRNEDKQKPVLNQKHDFRFPYESSGISIPVVKTPPEKLMPPIVPRSASSRAVLPTPPRIRRQLPQVPSLPSKPSSPKS</sequence>
<evidence type="ECO:0000313" key="5">
    <source>
        <dbReference type="Proteomes" id="UP001347796"/>
    </source>
</evidence>
<feature type="compositionally biased region" description="Low complexity" evidence="3">
    <location>
        <begin position="578"/>
        <end position="594"/>
    </location>
</feature>
<dbReference type="InterPro" id="IPR025875">
    <property type="entry name" value="Leu-rich_rpt_4"/>
</dbReference>
<organism evidence="4 5">
    <name type="scientific">Patella caerulea</name>
    <name type="common">Rayed Mediterranean limpet</name>
    <dbReference type="NCBI Taxonomy" id="87958"/>
    <lineage>
        <taxon>Eukaryota</taxon>
        <taxon>Metazoa</taxon>
        <taxon>Spiralia</taxon>
        <taxon>Lophotrochozoa</taxon>
        <taxon>Mollusca</taxon>
        <taxon>Gastropoda</taxon>
        <taxon>Patellogastropoda</taxon>
        <taxon>Patelloidea</taxon>
        <taxon>Patellidae</taxon>
        <taxon>Patella</taxon>
    </lineage>
</organism>
<dbReference type="InterPro" id="IPR040091">
    <property type="entry name" value="LRRC56"/>
</dbReference>
<dbReference type="Gene3D" id="3.80.10.10">
    <property type="entry name" value="Ribonuclease Inhibitor"/>
    <property type="match status" value="1"/>
</dbReference>
<evidence type="ECO:0000256" key="1">
    <source>
        <dbReference type="ARBA" id="ARBA00022614"/>
    </source>
</evidence>
<reference evidence="4 5" key="1">
    <citation type="submission" date="2024-01" db="EMBL/GenBank/DDBJ databases">
        <title>The genome of the rayed Mediterranean limpet Patella caerulea (Linnaeus, 1758).</title>
        <authorList>
            <person name="Anh-Thu Weber A."/>
            <person name="Halstead-Nussloch G."/>
        </authorList>
    </citation>
    <scope>NUCLEOTIDE SEQUENCE [LARGE SCALE GENOMIC DNA]</scope>
    <source>
        <strain evidence="4">AATW-2023a</strain>
        <tissue evidence="4">Whole specimen</tissue>
    </source>
</reference>
<feature type="region of interest" description="Disordered" evidence="3">
    <location>
        <begin position="542"/>
        <end position="594"/>
    </location>
</feature>
<feature type="compositionally biased region" description="Basic and acidic residues" evidence="3">
    <location>
        <begin position="518"/>
        <end position="528"/>
    </location>
</feature>
<feature type="compositionally biased region" description="Low complexity" evidence="3">
    <location>
        <begin position="506"/>
        <end position="517"/>
    </location>
</feature>
<gene>
    <name evidence="4" type="ORF">SNE40_003221</name>
</gene>
<protein>
    <recommendedName>
        <fullName evidence="6">Leucine-rich repeat-containing protein 56</fullName>
    </recommendedName>
</protein>
<dbReference type="AlphaFoldDB" id="A0AAN8K7E9"/>
<evidence type="ECO:0000256" key="3">
    <source>
        <dbReference type="SAM" id="MobiDB-lite"/>
    </source>
</evidence>
<evidence type="ECO:0008006" key="6">
    <source>
        <dbReference type="Google" id="ProtNLM"/>
    </source>
</evidence>
<evidence type="ECO:0000313" key="4">
    <source>
        <dbReference type="EMBL" id="KAK6191566.1"/>
    </source>
</evidence>
<dbReference type="PROSITE" id="PS51450">
    <property type="entry name" value="LRR"/>
    <property type="match status" value="2"/>
</dbReference>
<dbReference type="InterPro" id="IPR032675">
    <property type="entry name" value="LRR_dom_sf"/>
</dbReference>
<dbReference type="PANTHER" id="PTHR22708">
    <property type="entry name" value="LEUCINE-RICH REPEAT-CONTAINING PROTEIN 56"/>
    <property type="match status" value="1"/>
</dbReference>